<reference evidence="2" key="1">
    <citation type="journal article" date="2015" name="Nat. Genet.">
        <title>The pineapple genome and the evolution of CAM photosynthesis.</title>
        <authorList>
            <person name="Ming R."/>
            <person name="VanBuren R."/>
            <person name="Wai C.M."/>
            <person name="Tang H."/>
            <person name="Schatz M.C."/>
            <person name="Bowers J.E."/>
            <person name="Lyons E."/>
            <person name="Wang M.L."/>
            <person name="Chen J."/>
            <person name="Biggers E."/>
            <person name="Zhang J."/>
            <person name="Huang L."/>
            <person name="Zhang L."/>
            <person name="Miao W."/>
            <person name="Zhang J."/>
            <person name="Ye Z."/>
            <person name="Miao C."/>
            <person name="Lin Z."/>
            <person name="Wang H."/>
            <person name="Zhou H."/>
            <person name="Yim W.C."/>
            <person name="Priest H.D."/>
            <person name="Zheng C."/>
            <person name="Woodhouse M."/>
            <person name="Edger P.P."/>
            <person name="Guyot R."/>
            <person name="Guo H.B."/>
            <person name="Guo H."/>
            <person name="Zheng G."/>
            <person name="Singh R."/>
            <person name="Sharma A."/>
            <person name="Min X."/>
            <person name="Zheng Y."/>
            <person name="Lee H."/>
            <person name="Gurtowski J."/>
            <person name="Sedlazeck F.J."/>
            <person name="Harkess A."/>
            <person name="McKain M.R."/>
            <person name="Liao Z."/>
            <person name="Fang J."/>
            <person name="Liu J."/>
            <person name="Zhang X."/>
            <person name="Zhang Q."/>
            <person name="Hu W."/>
            <person name="Qin Y."/>
            <person name="Wang K."/>
            <person name="Chen L.Y."/>
            <person name="Shirley N."/>
            <person name="Lin Y.R."/>
            <person name="Liu L.Y."/>
            <person name="Hernandez A.G."/>
            <person name="Wright C.L."/>
            <person name="Bulone V."/>
            <person name="Tuskan G.A."/>
            <person name="Heath K."/>
            <person name="Zee F."/>
            <person name="Moore P.H."/>
            <person name="Sunkar R."/>
            <person name="Leebens-Mack J.H."/>
            <person name="Mockler T."/>
            <person name="Bennetzen J.L."/>
            <person name="Freeling M."/>
            <person name="Sankoff D."/>
            <person name="Paterson A.H."/>
            <person name="Zhu X."/>
            <person name="Yang X."/>
            <person name="Smith J.A."/>
            <person name="Cushman J.C."/>
            <person name="Paull R.E."/>
            <person name="Yu Q."/>
        </authorList>
    </citation>
    <scope>NUCLEOTIDE SEQUENCE [LARGE SCALE GENOMIC DNA]</scope>
    <source>
        <strain evidence="2">cv. F153</strain>
    </source>
</reference>
<reference evidence="3" key="2">
    <citation type="submission" date="2025-08" db="UniProtKB">
        <authorList>
            <consortium name="RefSeq"/>
        </authorList>
    </citation>
    <scope>IDENTIFICATION</scope>
    <source>
        <tissue evidence="3">Leaf</tissue>
    </source>
</reference>
<feature type="compositionally biased region" description="Polar residues" evidence="1">
    <location>
        <begin position="160"/>
        <end position="175"/>
    </location>
</feature>
<dbReference type="GeneID" id="109726323"/>
<feature type="compositionally biased region" description="Basic and acidic residues" evidence="1">
    <location>
        <begin position="75"/>
        <end position="92"/>
    </location>
</feature>
<sequence length="191" mass="20321">MAATVTDVPAKEEPVATKTAESDMAGVTFVATVDEKEAAGAADEEENVAVEAEVEAVAEEKVEAAAAPAEDEEKEEAKAAEEAAEEATAKEKVLAAAAAAEELDKEIAAATTTTEEKDFELVPGVASELSAIHTKTTRASKRDIEKMDKPRPKRRLVHLSTATKAPTQTAKSSMQEPSIIEVYEYCNDTFH</sequence>
<name>A0A6P5H0A7_ANACO</name>
<organism evidence="2 3">
    <name type="scientific">Ananas comosus</name>
    <name type="common">Pineapple</name>
    <name type="synonym">Ananas ananas</name>
    <dbReference type="NCBI Taxonomy" id="4615"/>
    <lineage>
        <taxon>Eukaryota</taxon>
        <taxon>Viridiplantae</taxon>
        <taxon>Streptophyta</taxon>
        <taxon>Embryophyta</taxon>
        <taxon>Tracheophyta</taxon>
        <taxon>Spermatophyta</taxon>
        <taxon>Magnoliopsida</taxon>
        <taxon>Liliopsida</taxon>
        <taxon>Poales</taxon>
        <taxon>Bromeliaceae</taxon>
        <taxon>Bromelioideae</taxon>
        <taxon>Ananas</taxon>
    </lineage>
</organism>
<dbReference type="RefSeq" id="XP_020111450.1">
    <property type="nucleotide sequence ID" value="XM_020255861.1"/>
</dbReference>
<feature type="region of interest" description="Disordered" evidence="1">
    <location>
        <begin position="133"/>
        <end position="175"/>
    </location>
</feature>
<protein>
    <submittedName>
        <fullName evidence="3">Uncharacterized protein CG45076-like</fullName>
    </submittedName>
</protein>
<evidence type="ECO:0000256" key="1">
    <source>
        <dbReference type="SAM" id="MobiDB-lite"/>
    </source>
</evidence>
<gene>
    <name evidence="3" type="primary">LOC109726323</name>
</gene>
<feature type="region of interest" description="Disordered" evidence="1">
    <location>
        <begin position="62"/>
        <end position="92"/>
    </location>
</feature>
<accession>A0A6P5H0A7</accession>
<evidence type="ECO:0000313" key="2">
    <source>
        <dbReference type="Proteomes" id="UP000515123"/>
    </source>
</evidence>
<keyword evidence="2" id="KW-1185">Reference proteome</keyword>
<feature type="compositionally biased region" description="Basic and acidic residues" evidence="1">
    <location>
        <begin position="140"/>
        <end position="150"/>
    </location>
</feature>
<proteinExistence type="predicted"/>
<evidence type="ECO:0000313" key="3">
    <source>
        <dbReference type="RefSeq" id="XP_020111450.1"/>
    </source>
</evidence>
<dbReference type="Proteomes" id="UP000515123">
    <property type="component" value="Linkage group 21"/>
</dbReference>
<dbReference type="AlphaFoldDB" id="A0A6P5H0A7"/>